<dbReference type="InterPro" id="IPR037381">
    <property type="entry name" value="RFWD3"/>
</dbReference>
<evidence type="ECO:0000259" key="6">
    <source>
        <dbReference type="PROSITE" id="PS50089"/>
    </source>
</evidence>
<dbReference type="PROSITE" id="PS50089">
    <property type="entry name" value="ZF_RING_2"/>
    <property type="match status" value="1"/>
</dbReference>
<gene>
    <name evidence="8" type="primary">LOC108614473</name>
</gene>
<keyword evidence="4" id="KW-0175">Coiled coil</keyword>
<reference evidence="8" key="3">
    <citation type="submission" date="2025-08" db="UniProtKB">
        <authorList>
            <consortium name="RefSeq"/>
        </authorList>
    </citation>
    <scope>IDENTIFICATION</scope>
    <source>
        <tissue evidence="8">Whole organism</tissue>
    </source>
</reference>
<feature type="coiled-coil region" evidence="4">
    <location>
        <begin position="132"/>
        <end position="191"/>
    </location>
</feature>
<evidence type="ECO:0000256" key="2">
    <source>
        <dbReference type="ARBA" id="ARBA00022833"/>
    </source>
</evidence>
<dbReference type="SUPFAM" id="SSF57850">
    <property type="entry name" value="RING/U-box"/>
    <property type="match status" value="1"/>
</dbReference>
<keyword evidence="7" id="KW-1185">Reference proteome</keyword>
<name>A0ABM1PA71_DROAR</name>
<accession>A0ABM1PA71</accession>
<dbReference type="Gene3D" id="3.30.40.10">
    <property type="entry name" value="Zinc/RING finger domain, C3HC4 (zinc finger)"/>
    <property type="match status" value="1"/>
</dbReference>
<protein>
    <submittedName>
        <fullName evidence="8">Uncharacterized protein LOC108614473</fullName>
    </submittedName>
</protein>
<evidence type="ECO:0000256" key="4">
    <source>
        <dbReference type="SAM" id="Coils"/>
    </source>
</evidence>
<reference evidence="7" key="1">
    <citation type="journal article" date="1997" name="Nucleic Acids Res.">
        <title>tRNAscan-SE: a program for improved detection of transfer RNA genes in genomic sequence.</title>
        <authorList>
            <person name="Lowe T.M."/>
            <person name="Eddy S.R."/>
        </authorList>
    </citation>
    <scope>NUCLEOTIDE SEQUENCE [LARGE SCALE GENOMIC DNA]</scope>
</reference>
<keyword evidence="2" id="KW-0862">Zinc</keyword>
<dbReference type="RefSeq" id="XP_017864107.1">
    <property type="nucleotide sequence ID" value="XM_018008618.1"/>
</dbReference>
<feature type="region of interest" description="Disordered" evidence="5">
    <location>
        <begin position="1"/>
        <end position="22"/>
    </location>
</feature>
<evidence type="ECO:0000256" key="1">
    <source>
        <dbReference type="ARBA" id="ARBA00022771"/>
    </source>
</evidence>
<dbReference type="PANTHER" id="PTHR16047:SF7">
    <property type="entry name" value="E3 UBIQUITIN-PROTEIN LIGASE RFWD3"/>
    <property type="match status" value="1"/>
</dbReference>
<keyword evidence="1 3" id="KW-0863">Zinc-finger</keyword>
<organism evidence="7 8">
    <name type="scientific">Drosophila arizonae</name>
    <name type="common">Fruit fly</name>
    <dbReference type="NCBI Taxonomy" id="7263"/>
    <lineage>
        <taxon>Eukaryota</taxon>
        <taxon>Metazoa</taxon>
        <taxon>Ecdysozoa</taxon>
        <taxon>Arthropoda</taxon>
        <taxon>Hexapoda</taxon>
        <taxon>Insecta</taxon>
        <taxon>Pterygota</taxon>
        <taxon>Neoptera</taxon>
        <taxon>Endopterygota</taxon>
        <taxon>Diptera</taxon>
        <taxon>Brachycera</taxon>
        <taxon>Muscomorpha</taxon>
        <taxon>Ephydroidea</taxon>
        <taxon>Drosophilidae</taxon>
        <taxon>Drosophila</taxon>
    </lineage>
</organism>
<evidence type="ECO:0000313" key="8">
    <source>
        <dbReference type="RefSeq" id="XP_017864107.1"/>
    </source>
</evidence>
<dbReference type="InterPro" id="IPR013083">
    <property type="entry name" value="Znf_RING/FYVE/PHD"/>
</dbReference>
<evidence type="ECO:0000313" key="7">
    <source>
        <dbReference type="Proteomes" id="UP000694904"/>
    </source>
</evidence>
<proteinExistence type="predicted"/>
<dbReference type="GeneID" id="108614473"/>
<evidence type="ECO:0000256" key="5">
    <source>
        <dbReference type="SAM" id="MobiDB-lite"/>
    </source>
</evidence>
<reference evidence="7" key="2">
    <citation type="journal article" date="2016" name="G3 (Bethesda)">
        <title>Genome Evolution in Three Species of Cactophilic Drosophila.</title>
        <authorList>
            <person name="Sanchez-Flores A."/>
            <person name="Penazola F."/>
            <person name="Carpinteyro-Ponce J."/>
            <person name="Nazario-Yepiz N."/>
            <person name="Abreu-Goodger C."/>
            <person name="Machado C.A."/>
            <person name="Markow T.A."/>
        </authorList>
    </citation>
    <scope>NUCLEOTIDE SEQUENCE [LARGE SCALE GENOMIC DNA]</scope>
</reference>
<dbReference type="Pfam" id="PF13639">
    <property type="entry name" value="zf-RING_2"/>
    <property type="match status" value="1"/>
</dbReference>
<dbReference type="InterPro" id="IPR001841">
    <property type="entry name" value="Znf_RING"/>
</dbReference>
<dbReference type="PANTHER" id="PTHR16047">
    <property type="entry name" value="RFWD3 PROTEIN"/>
    <property type="match status" value="1"/>
</dbReference>
<feature type="domain" description="RING-type" evidence="6">
    <location>
        <begin position="200"/>
        <end position="243"/>
    </location>
</feature>
<evidence type="ECO:0000256" key="3">
    <source>
        <dbReference type="PROSITE-ProRule" id="PRU00175"/>
    </source>
</evidence>
<keyword evidence="1 3" id="KW-0479">Metal-binding</keyword>
<dbReference type="Proteomes" id="UP000694904">
    <property type="component" value="Chromosome 4"/>
</dbReference>
<sequence>MPPKRQNKSSDGPAAKVAREMDTVDKARQELDNLLVERNQFKSKLETAVNEVELLKTTASKLEESYNSCIRGLLVGMEAMSKLLTSGKHHLPRSQMNHINKKLDNVLKQTKNLSLKLAEAQIHYRAGTSAEREEIESLLLAQKMLVEEYEQKLLEKEQTYRDLQSDMEHQAETYLKEIEGLKKQIEEIEGNRVDPNYTTCSICLEPWTTSGSHRVSALICGHVFGDICIREHLTNASDCPMCRSLADSIDLRYLFLESSYSED</sequence>